<evidence type="ECO:0000313" key="2">
    <source>
        <dbReference type="Proteomes" id="UP001380953"/>
    </source>
</evidence>
<dbReference type="Proteomes" id="UP001380953">
    <property type="component" value="Unassembled WGS sequence"/>
</dbReference>
<keyword evidence="2" id="KW-1185">Reference proteome</keyword>
<sequence length="148" mass="16821">MDNVDKEILVQLQEDARLSMTELGKRVGLSQPAVTERVRRLEEQGVIEQYRTVLSGEKIGKPTTAFILFSTLQCTEFVEFCRQNPRVVECHRVTGEACYLIKIAVESNREIEIFENEAMPYGHFKTLISLSSPVLHKALVPAESRIRA</sequence>
<proteinExistence type="predicted"/>
<protein>
    <submittedName>
        <fullName evidence="1">Lrp/AsnC family transcriptional regulator</fullName>
    </submittedName>
</protein>
<dbReference type="EMBL" id="JBBKAR010000046">
    <property type="protein sequence ID" value="MEJ8305946.1"/>
    <property type="molecule type" value="Genomic_DNA"/>
</dbReference>
<evidence type="ECO:0000313" key="1">
    <source>
        <dbReference type="EMBL" id="MEJ8305946.1"/>
    </source>
</evidence>
<name>A0ACC6PGC1_9BACL</name>
<comment type="caution">
    <text evidence="1">The sequence shown here is derived from an EMBL/GenBank/DDBJ whole genome shotgun (WGS) entry which is preliminary data.</text>
</comment>
<accession>A0ACC6PGC1</accession>
<reference evidence="1" key="1">
    <citation type="submission" date="2024-03" db="EMBL/GenBank/DDBJ databases">
        <title>Whole genome sequecning of epiphytes from Marcgravia umbellata leaves.</title>
        <authorList>
            <person name="Kumar G."/>
            <person name="Savka M.A."/>
        </authorList>
    </citation>
    <scope>NUCLEOTIDE SEQUENCE</scope>
    <source>
        <strain evidence="1">RIT_BL5</strain>
    </source>
</reference>
<organism evidence="1 2">
    <name type="scientific">Saccharibacillus sacchari</name>
    <dbReference type="NCBI Taxonomy" id="456493"/>
    <lineage>
        <taxon>Bacteria</taxon>
        <taxon>Bacillati</taxon>
        <taxon>Bacillota</taxon>
        <taxon>Bacilli</taxon>
        <taxon>Bacillales</taxon>
        <taxon>Paenibacillaceae</taxon>
        <taxon>Saccharibacillus</taxon>
    </lineage>
</organism>
<gene>
    <name evidence="1" type="ORF">WKI47_18710</name>
</gene>